<comment type="caution">
    <text evidence="8">The sequence shown here is derived from an EMBL/GenBank/DDBJ whole genome shotgun (WGS) entry which is preliminary data.</text>
</comment>
<dbReference type="PANTHER" id="PTHR11076">
    <property type="entry name" value="DNA REPAIR POLYMERASE UMUC / TRANSFERASE FAMILY MEMBER"/>
    <property type="match status" value="1"/>
</dbReference>
<dbReference type="Pfam" id="PF00817">
    <property type="entry name" value="IMS"/>
    <property type="match status" value="1"/>
</dbReference>
<dbReference type="Pfam" id="PF11799">
    <property type="entry name" value="IMS_C"/>
    <property type="match status" value="1"/>
</dbReference>
<evidence type="ECO:0000256" key="3">
    <source>
        <dbReference type="ARBA" id="ARBA00023199"/>
    </source>
</evidence>
<protein>
    <submittedName>
        <fullName evidence="8">DNA-directed DNA polymerase</fullName>
        <ecNumber evidence="8">2.7.7.7</ecNumber>
    </submittedName>
</protein>
<dbReference type="EC" id="2.7.7.7" evidence="8"/>
<keyword evidence="8" id="KW-0808">Transferase</keyword>
<feature type="domain" description="UmuC" evidence="7">
    <location>
        <begin position="11"/>
        <end position="197"/>
    </location>
</feature>
<dbReference type="GO" id="GO:0005829">
    <property type="term" value="C:cytosol"/>
    <property type="evidence" value="ECO:0007669"/>
    <property type="project" value="TreeGrafter"/>
</dbReference>
<dbReference type="AlphaFoldDB" id="A0A086ZP09"/>
<evidence type="ECO:0000259" key="7">
    <source>
        <dbReference type="PROSITE" id="PS50173"/>
    </source>
</evidence>
<keyword evidence="8" id="KW-0548">Nucleotidyltransferase</keyword>
<reference evidence="8 9" key="1">
    <citation type="submission" date="2014-03" db="EMBL/GenBank/DDBJ databases">
        <title>Genomics of Bifidobacteria.</title>
        <authorList>
            <person name="Ventura M."/>
            <person name="Milani C."/>
            <person name="Lugli G.A."/>
        </authorList>
    </citation>
    <scope>NUCLEOTIDE SEQUENCE [LARGE SCALE GENOMIC DNA]</scope>
    <source>
        <strain evidence="8 9">LMG 10736</strain>
    </source>
</reference>
<dbReference type="InterPro" id="IPR025188">
    <property type="entry name" value="DUF4113"/>
</dbReference>
<dbReference type="InterPro" id="IPR001126">
    <property type="entry name" value="UmuC"/>
</dbReference>
<dbReference type="Proteomes" id="UP000029093">
    <property type="component" value="Unassembled WGS sequence"/>
</dbReference>
<evidence type="ECO:0000256" key="5">
    <source>
        <dbReference type="ARBA" id="ARBA00023236"/>
    </source>
</evidence>
<dbReference type="Gene3D" id="3.30.70.270">
    <property type="match status" value="1"/>
</dbReference>
<dbReference type="GO" id="GO:0003684">
    <property type="term" value="F:damaged DNA binding"/>
    <property type="evidence" value="ECO:0007669"/>
    <property type="project" value="InterPro"/>
</dbReference>
<evidence type="ECO:0000256" key="1">
    <source>
        <dbReference type="ARBA" id="ARBA00010945"/>
    </source>
</evidence>
<dbReference type="GO" id="GO:0006281">
    <property type="term" value="P:DNA repair"/>
    <property type="evidence" value="ECO:0007669"/>
    <property type="project" value="UniProtKB-KW"/>
</dbReference>
<gene>
    <name evidence="8" type="ORF">BBOU_0389</name>
</gene>
<dbReference type="GO" id="GO:0009432">
    <property type="term" value="P:SOS response"/>
    <property type="evidence" value="ECO:0007669"/>
    <property type="project" value="UniProtKB-KW"/>
</dbReference>
<keyword evidence="5" id="KW-0742">SOS response</keyword>
<keyword evidence="8" id="KW-0239">DNA-directed DNA polymerase</keyword>
<evidence type="ECO:0000256" key="4">
    <source>
        <dbReference type="ARBA" id="ARBA00023204"/>
    </source>
</evidence>
<dbReference type="InterPro" id="IPR024728">
    <property type="entry name" value="PolY_HhH_motif"/>
</dbReference>
<dbReference type="Gene3D" id="1.10.150.20">
    <property type="entry name" value="5' to 3' exonuclease, C-terminal subdomain"/>
    <property type="match status" value="1"/>
</dbReference>
<accession>A0A086ZP09</accession>
<dbReference type="GO" id="GO:0003887">
    <property type="term" value="F:DNA-directed DNA polymerase activity"/>
    <property type="evidence" value="ECO:0007669"/>
    <property type="project" value="UniProtKB-KW"/>
</dbReference>
<dbReference type="OrthoDB" id="9808813at2"/>
<dbReference type="GO" id="GO:0042276">
    <property type="term" value="P:error-prone translesion synthesis"/>
    <property type="evidence" value="ECO:0007669"/>
    <property type="project" value="TreeGrafter"/>
</dbReference>
<evidence type="ECO:0000256" key="6">
    <source>
        <dbReference type="ARBA" id="ARBA00025589"/>
    </source>
</evidence>
<keyword evidence="9" id="KW-1185">Reference proteome</keyword>
<evidence type="ECO:0000313" key="9">
    <source>
        <dbReference type="Proteomes" id="UP000029093"/>
    </source>
</evidence>
<dbReference type="Pfam" id="PF11798">
    <property type="entry name" value="IMS_HHH"/>
    <property type="match status" value="1"/>
</dbReference>
<dbReference type="Gene3D" id="3.40.1170.60">
    <property type="match status" value="1"/>
</dbReference>
<dbReference type="SUPFAM" id="SSF56672">
    <property type="entry name" value="DNA/RNA polymerases"/>
    <property type="match status" value="1"/>
</dbReference>
<organism evidence="8 9">
    <name type="scientific">Bifidobacterium boum</name>
    <dbReference type="NCBI Taxonomy" id="78343"/>
    <lineage>
        <taxon>Bacteria</taxon>
        <taxon>Bacillati</taxon>
        <taxon>Actinomycetota</taxon>
        <taxon>Actinomycetes</taxon>
        <taxon>Bifidobacteriales</taxon>
        <taxon>Bifidobacteriaceae</taxon>
        <taxon>Bifidobacterium</taxon>
    </lineage>
</organism>
<dbReference type="EMBL" id="JGYQ01000007">
    <property type="protein sequence ID" value="KFI48259.1"/>
    <property type="molecule type" value="Genomic_DNA"/>
</dbReference>
<dbReference type="InterPro" id="IPR043502">
    <property type="entry name" value="DNA/RNA_pol_sf"/>
</dbReference>
<dbReference type="InterPro" id="IPR043128">
    <property type="entry name" value="Rev_trsase/Diguanyl_cyclase"/>
</dbReference>
<dbReference type="InterPro" id="IPR017961">
    <property type="entry name" value="DNA_pol_Y-fam_little_finger"/>
</dbReference>
<comment type="similarity">
    <text evidence="1">Belongs to the DNA polymerase type-Y family.</text>
</comment>
<sequence>MPGEHAPASMVVLADANNFFASCETVFHPELAGKPVVVLSNNDGCVVARSNEAKQLGIINGTPWFMIREAAERDHVIARSSNYELYGSLSRRMMSVLSTFLPGQEVYSIDECFMRSPWDGERTRQICLAMRRTVLQGIGIPVSVGVAPTKTLAKITNHWAKRHERSHGVTLWHDLAQSDGGAGILASIPIEDIWGVGRRLAKRLRGIGIRQAAQLRDSDPVAMRRRFSVQLERTILELNGFPCIYDDDHAGGNTRNTELLCSRMFGEPVQGEDHIVQAVSVYAQYACRRLQRQHSLCTTVSAFCSSGNVHTGIPSAAHGSMTLPDPSDDPVIIAAAARTALHGSIIPSVRYARAGVLLTGLIDADAFHTLPTLGANSDPGLSSVLEQVNRRFGPMRVGIGCAAGIRGEGRASEEVGARWAMKRNMLSQRCTTRWEEMPVVHAN</sequence>
<keyword evidence="3" id="KW-0741">SOS mutagenesis</keyword>
<dbReference type="InterPro" id="IPR050116">
    <property type="entry name" value="DNA_polymerase-Y"/>
</dbReference>
<dbReference type="PROSITE" id="PS50173">
    <property type="entry name" value="UMUC"/>
    <property type="match status" value="1"/>
</dbReference>
<name>A0A086ZP09_9BIFI</name>
<proteinExistence type="inferred from homology"/>
<keyword evidence="4" id="KW-0234">DNA repair</keyword>
<evidence type="ECO:0000256" key="2">
    <source>
        <dbReference type="ARBA" id="ARBA00022763"/>
    </source>
</evidence>
<comment type="function">
    <text evidence="6">Poorly processive, error-prone DNA polymerase involved in untargeted mutagenesis. Copies undamaged DNA at stalled replication forks, which arise in vivo from mismatched or misaligned primer ends. These misaligned primers can be extended by PolIV. Exhibits no 3'-5' exonuclease (proofreading) activity. May be involved in translesional synthesis, in conjunction with the beta clamp from PolIII.</text>
</comment>
<dbReference type="CDD" id="cd01700">
    <property type="entry name" value="PolY_Pol_V_umuC"/>
    <property type="match status" value="1"/>
</dbReference>
<keyword evidence="2" id="KW-0227">DNA damage</keyword>
<evidence type="ECO:0000313" key="8">
    <source>
        <dbReference type="EMBL" id="KFI48259.1"/>
    </source>
</evidence>
<dbReference type="Pfam" id="PF13438">
    <property type="entry name" value="DUF4113"/>
    <property type="match status" value="1"/>
</dbReference>
<dbReference type="PANTHER" id="PTHR11076:SF34">
    <property type="entry name" value="PROTEIN UMUC"/>
    <property type="match status" value="1"/>
</dbReference>